<feature type="non-terminal residue" evidence="2">
    <location>
        <position position="72"/>
    </location>
</feature>
<dbReference type="GO" id="GO:0003676">
    <property type="term" value="F:nucleic acid binding"/>
    <property type="evidence" value="ECO:0007669"/>
    <property type="project" value="InterPro"/>
</dbReference>
<dbReference type="Pfam" id="PF00665">
    <property type="entry name" value="rve"/>
    <property type="match status" value="1"/>
</dbReference>
<evidence type="ECO:0000313" key="2">
    <source>
        <dbReference type="EMBL" id="MCI42514.1"/>
    </source>
</evidence>
<dbReference type="InterPro" id="IPR036397">
    <property type="entry name" value="RNaseH_sf"/>
</dbReference>
<dbReference type="Gene3D" id="3.30.420.10">
    <property type="entry name" value="Ribonuclease H-like superfamily/Ribonuclease H"/>
    <property type="match status" value="1"/>
</dbReference>
<name>A0A392S2T6_9FABA</name>
<accession>A0A392S2T6</accession>
<dbReference type="PANTHER" id="PTHR42648:SF18">
    <property type="entry name" value="RETROTRANSPOSON, UNCLASSIFIED-LIKE PROTEIN"/>
    <property type="match status" value="1"/>
</dbReference>
<proteinExistence type="predicted"/>
<dbReference type="AlphaFoldDB" id="A0A392S2T6"/>
<sequence length="72" mass="8267">MTWLYHIKAKSDAFDVFKKFKALVEKQSEKSIKVLRTDGGGEYTSTEFENFCKEQGIIHEVTAPYTPQHNGL</sequence>
<evidence type="ECO:0000313" key="3">
    <source>
        <dbReference type="Proteomes" id="UP000265520"/>
    </source>
</evidence>
<comment type="caution">
    <text evidence="2">The sequence shown here is derived from an EMBL/GenBank/DDBJ whole genome shotgun (WGS) entry which is preliminary data.</text>
</comment>
<feature type="domain" description="Integrase catalytic" evidence="1">
    <location>
        <begin position="1"/>
        <end position="72"/>
    </location>
</feature>
<keyword evidence="3" id="KW-1185">Reference proteome</keyword>
<dbReference type="PROSITE" id="PS50994">
    <property type="entry name" value="INTEGRASE"/>
    <property type="match status" value="1"/>
</dbReference>
<dbReference type="InterPro" id="IPR012337">
    <property type="entry name" value="RNaseH-like_sf"/>
</dbReference>
<dbReference type="SUPFAM" id="SSF53098">
    <property type="entry name" value="Ribonuclease H-like"/>
    <property type="match status" value="1"/>
</dbReference>
<dbReference type="Proteomes" id="UP000265520">
    <property type="component" value="Unassembled WGS sequence"/>
</dbReference>
<evidence type="ECO:0000259" key="1">
    <source>
        <dbReference type="PROSITE" id="PS50994"/>
    </source>
</evidence>
<protein>
    <submittedName>
        <fullName evidence="2">Copia-type polyprotein</fullName>
    </submittedName>
</protein>
<dbReference type="GO" id="GO:0015074">
    <property type="term" value="P:DNA integration"/>
    <property type="evidence" value="ECO:0007669"/>
    <property type="project" value="InterPro"/>
</dbReference>
<reference evidence="2 3" key="1">
    <citation type="journal article" date="2018" name="Front. Plant Sci.">
        <title>Red Clover (Trifolium pratense) and Zigzag Clover (T. medium) - A Picture of Genomic Similarities and Differences.</title>
        <authorList>
            <person name="Dluhosova J."/>
            <person name="Istvanek J."/>
            <person name="Nedelnik J."/>
            <person name="Repkova J."/>
        </authorList>
    </citation>
    <scope>NUCLEOTIDE SEQUENCE [LARGE SCALE GENOMIC DNA]</scope>
    <source>
        <strain evidence="3">cv. 10/8</strain>
        <tissue evidence="2">Leaf</tissue>
    </source>
</reference>
<dbReference type="PANTHER" id="PTHR42648">
    <property type="entry name" value="TRANSPOSASE, PUTATIVE-RELATED"/>
    <property type="match status" value="1"/>
</dbReference>
<organism evidence="2 3">
    <name type="scientific">Trifolium medium</name>
    <dbReference type="NCBI Taxonomy" id="97028"/>
    <lineage>
        <taxon>Eukaryota</taxon>
        <taxon>Viridiplantae</taxon>
        <taxon>Streptophyta</taxon>
        <taxon>Embryophyta</taxon>
        <taxon>Tracheophyta</taxon>
        <taxon>Spermatophyta</taxon>
        <taxon>Magnoliopsida</taxon>
        <taxon>eudicotyledons</taxon>
        <taxon>Gunneridae</taxon>
        <taxon>Pentapetalae</taxon>
        <taxon>rosids</taxon>
        <taxon>fabids</taxon>
        <taxon>Fabales</taxon>
        <taxon>Fabaceae</taxon>
        <taxon>Papilionoideae</taxon>
        <taxon>50 kb inversion clade</taxon>
        <taxon>NPAAA clade</taxon>
        <taxon>Hologalegina</taxon>
        <taxon>IRL clade</taxon>
        <taxon>Trifolieae</taxon>
        <taxon>Trifolium</taxon>
    </lineage>
</organism>
<dbReference type="InterPro" id="IPR001584">
    <property type="entry name" value="Integrase_cat-core"/>
</dbReference>
<dbReference type="InterPro" id="IPR039537">
    <property type="entry name" value="Retrotran_Ty1/copia-like"/>
</dbReference>
<dbReference type="EMBL" id="LXQA010305521">
    <property type="protein sequence ID" value="MCI42514.1"/>
    <property type="molecule type" value="Genomic_DNA"/>
</dbReference>